<name>A0ABS2EJL3_9FIRM</name>
<keyword evidence="6" id="KW-1185">Reference proteome</keyword>
<dbReference type="InterPro" id="IPR029044">
    <property type="entry name" value="Nucleotide-diphossugar_trans"/>
</dbReference>
<evidence type="ECO:0000313" key="5">
    <source>
        <dbReference type="EMBL" id="MBM6745006.1"/>
    </source>
</evidence>
<feature type="domain" description="Glycosyltransferase 2-like" evidence="4">
    <location>
        <begin position="4"/>
        <end position="167"/>
    </location>
</feature>
<sequence>MLISIVVPMYNVEKYIRRCMESLINQSKLDDVEILLINDGSQDSSREIAEDYTRKYPIIRIIDKENGGLSDARNVGIDAAKGKYILFVDSDDAIRNNTCEILSEILMKHDYDIIACDFVRIEEGRKKYYKHSSKEKIAKNGNDFLKTELQNKTMFMASWSYIYKKEFLDNEKLRFKKGILHEDEEFTPRALLAASRVLPLRFCFYNYFINSNTITTKKNKLKNAEDLFASLRELEKIYSELEDNDLKKLLNNSLVEKYLYMFYEARIPKSKRKRFVDKGLLYHKAIGTKNKIKVGLFMISPDLYLIFHKLLKK</sequence>
<accession>A0ABS2EJL3</accession>
<keyword evidence="2" id="KW-0808">Transferase</keyword>
<dbReference type="EMBL" id="JACJKH010000022">
    <property type="protein sequence ID" value="MBM6745006.1"/>
    <property type="molecule type" value="Genomic_DNA"/>
</dbReference>
<evidence type="ECO:0000313" key="6">
    <source>
        <dbReference type="Proteomes" id="UP000775686"/>
    </source>
</evidence>
<keyword evidence="1" id="KW-0328">Glycosyltransferase</keyword>
<evidence type="ECO:0000256" key="1">
    <source>
        <dbReference type="ARBA" id="ARBA00022676"/>
    </source>
</evidence>
<dbReference type="PANTHER" id="PTHR22916">
    <property type="entry name" value="GLYCOSYLTRANSFERASE"/>
    <property type="match status" value="1"/>
</dbReference>
<evidence type="ECO:0000256" key="2">
    <source>
        <dbReference type="ARBA" id="ARBA00022679"/>
    </source>
</evidence>
<dbReference type="Pfam" id="PF00535">
    <property type="entry name" value="Glycos_transf_2"/>
    <property type="match status" value="1"/>
</dbReference>
<protein>
    <submittedName>
        <fullName evidence="5">Glycosyltransferase</fullName>
    </submittedName>
</protein>
<dbReference type="SUPFAM" id="SSF53448">
    <property type="entry name" value="Nucleotide-diphospho-sugar transferases"/>
    <property type="match status" value="1"/>
</dbReference>
<organism evidence="5 6">
    <name type="scientific">Drancourtella massiliensis</name>
    <dbReference type="NCBI Taxonomy" id="1632013"/>
    <lineage>
        <taxon>Bacteria</taxon>
        <taxon>Bacillati</taxon>
        <taxon>Bacillota</taxon>
        <taxon>Clostridia</taxon>
        <taxon>Eubacteriales</taxon>
        <taxon>Oscillospiraceae</taxon>
        <taxon>Drancourtella</taxon>
    </lineage>
</organism>
<keyword evidence="3" id="KW-0175">Coiled coil</keyword>
<evidence type="ECO:0000256" key="3">
    <source>
        <dbReference type="SAM" id="Coils"/>
    </source>
</evidence>
<dbReference type="PANTHER" id="PTHR22916:SF51">
    <property type="entry name" value="GLYCOSYLTRANSFERASE EPSH-RELATED"/>
    <property type="match status" value="1"/>
</dbReference>
<feature type="coiled-coil region" evidence="3">
    <location>
        <begin position="214"/>
        <end position="244"/>
    </location>
</feature>
<reference evidence="5 6" key="1">
    <citation type="journal article" date="2021" name="Sci. Rep.">
        <title>The distribution of antibiotic resistance genes in chicken gut microbiota commensals.</title>
        <authorList>
            <person name="Juricova H."/>
            <person name="Matiasovicova J."/>
            <person name="Kubasova T."/>
            <person name="Cejkova D."/>
            <person name="Rychlik I."/>
        </authorList>
    </citation>
    <scope>NUCLEOTIDE SEQUENCE [LARGE SCALE GENOMIC DNA]</scope>
    <source>
        <strain evidence="5 6">An770</strain>
    </source>
</reference>
<dbReference type="InterPro" id="IPR001173">
    <property type="entry name" value="Glyco_trans_2-like"/>
</dbReference>
<dbReference type="RefSeq" id="WP_275950823.1">
    <property type="nucleotide sequence ID" value="NZ_JACJKH010000022.1"/>
</dbReference>
<proteinExistence type="predicted"/>
<gene>
    <name evidence="5" type="ORF">H6A32_11940</name>
</gene>
<comment type="caution">
    <text evidence="5">The sequence shown here is derived from an EMBL/GenBank/DDBJ whole genome shotgun (WGS) entry which is preliminary data.</text>
</comment>
<dbReference type="Gene3D" id="3.90.550.10">
    <property type="entry name" value="Spore Coat Polysaccharide Biosynthesis Protein SpsA, Chain A"/>
    <property type="match status" value="1"/>
</dbReference>
<dbReference type="CDD" id="cd00761">
    <property type="entry name" value="Glyco_tranf_GTA_type"/>
    <property type="match status" value="1"/>
</dbReference>
<evidence type="ECO:0000259" key="4">
    <source>
        <dbReference type="Pfam" id="PF00535"/>
    </source>
</evidence>
<dbReference type="Proteomes" id="UP000775686">
    <property type="component" value="Unassembled WGS sequence"/>
</dbReference>